<reference evidence="3" key="1">
    <citation type="journal article" date="2019" name="Int. J. Syst. Evol. Microbiol.">
        <title>The Global Catalogue of Microorganisms (GCM) 10K type strain sequencing project: providing services to taxonomists for standard genome sequencing and annotation.</title>
        <authorList>
            <consortium name="The Broad Institute Genomics Platform"/>
            <consortium name="The Broad Institute Genome Sequencing Center for Infectious Disease"/>
            <person name="Wu L."/>
            <person name="Ma J."/>
        </authorList>
    </citation>
    <scope>NUCLEOTIDE SEQUENCE [LARGE SCALE GENOMIC DNA]</scope>
    <source>
        <strain evidence="3">CCUG 49452</strain>
    </source>
</reference>
<organism evidence="2 3">
    <name type="scientific">Giesbergeria sinuosa</name>
    <dbReference type="NCBI Taxonomy" id="80883"/>
    <lineage>
        <taxon>Bacteria</taxon>
        <taxon>Pseudomonadati</taxon>
        <taxon>Pseudomonadota</taxon>
        <taxon>Betaproteobacteria</taxon>
        <taxon>Burkholderiales</taxon>
        <taxon>Comamonadaceae</taxon>
        <taxon>Giesbergeria</taxon>
    </lineage>
</organism>
<dbReference type="SUPFAM" id="SSF47413">
    <property type="entry name" value="lambda repressor-like DNA-binding domains"/>
    <property type="match status" value="1"/>
</dbReference>
<dbReference type="RefSeq" id="WP_382429538.1">
    <property type="nucleotide sequence ID" value="NZ_JBHSHJ010000001.1"/>
</dbReference>
<comment type="caution">
    <text evidence="2">The sequence shown here is derived from an EMBL/GenBank/DDBJ whole genome shotgun (WGS) entry which is preliminary data.</text>
</comment>
<feature type="domain" description="HTH cro/C1-type" evidence="1">
    <location>
        <begin position="28"/>
        <end position="68"/>
    </location>
</feature>
<dbReference type="EMBL" id="JBHSHJ010000001">
    <property type="protein sequence ID" value="MFC4787774.1"/>
    <property type="molecule type" value="Genomic_DNA"/>
</dbReference>
<name>A0ABV9Q987_9BURK</name>
<protein>
    <submittedName>
        <fullName evidence="2">Helix-turn-helix domain-containing protein</fullName>
    </submittedName>
</protein>
<dbReference type="InterPro" id="IPR001387">
    <property type="entry name" value="Cro/C1-type_HTH"/>
</dbReference>
<gene>
    <name evidence="2" type="ORF">ACFO6X_02030</name>
</gene>
<proteinExistence type="predicted"/>
<dbReference type="InterPro" id="IPR010982">
    <property type="entry name" value="Lambda_DNA-bd_dom_sf"/>
</dbReference>
<evidence type="ECO:0000313" key="3">
    <source>
        <dbReference type="Proteomes" id="UP001596001"/>
    </source>
</evidence>
<dbReference type="Gene3D" id="1.10.260.40">
    <property type="entry name" value="lambda repressor-like DNA-binding domains"/>
    <property type="match status" value="1"/>
</dbReference>
<dbReference type="CDD" id="cd00093">
    <property type="entry name" value="HTH_XRE"/>
    <property type="match status" value="1"/>
</dbReference>
<keyword evidence="3" id="KW-1185">Reference proteome</keyword>
<dbReference type="Pfam" id="PF13443">
    <property type="entry name" value="HTH_26"/>
    <property type="match status" value="1"/>
</dbReference>
<accession>A0ABV9Q987</accession>
<dbReference type="Proteomes" id="UP001596001">
    <property type="component" value="Unassembled WGS sequence"/>
</dbReference>
<sequence length="181" mass="19594">MIDSNKTLWKNLTVLMQSQWGGENLNRLARECGVSPGTAFRLKKQNTSVGLDTLDKIAAYFSTSPHQLLDPNFHPINTPEAMLSAMAMELGHMLDSIQTTALQEKAYGLAFNVLQLCLAQANFSGQLSPMARDLGQMLDAIPDTAHQARAYALASGILQFGIAPPNSTGNAVNTTDGQHHQ</sequence>
<evidence type="ECO:0000313" key="2">
    <source>
        <dbReference type="EMBL" id="MFC4787774.1"/>
    </source>
</evidence>
<evidence type="ECO:0000259" key="1">
    <source>
        <dbReference type="PROSITE" id="PS50943"/>
    </source>
</evidence>
<dbReference type="PROSITE" id="PS50943">
    <property type="entry name" value="HTH_CROC1"/>
    <property type="match status" value="1"/>
</dbReference>